<dbReference type="PROSITE" id="PS00678">
    <property type="entry name" value="WD_REPEATS_1"/>
    <property type="match status" value="1"/>
</dbReference>
<reference evidence="7 8" key="1">
    <citation type="journal article" date="2008" name="Nature">
        <title>The Trichoplax genome and the nature of placozoans.</title>
        <authorList>
            <person name="Srivastava M."/>
            <person name="Begovic E."/>
            <person name="Chapman J."/>
            <person name="Putnam N.H."/>
            <person name="Hellsten U."/>
            <person name="Kawashima T."/>
            <person name="Kuo A."/>
            <person name="Mitros T."/>
            <person name="Salamov A."/>
            <person name="Carpenter M.L."/>
            <person name="Signorovitch A.Y."/>
            <person name="Moreno M.A."/>
            <person name="Kamm K."/>
            <person name="Grimwood J."/>
            <person name="Schmutz J."/>
            <person name="Shapiro H."/>
            <person name="Grigoriev I.V."/>
            <person name="Buss L.W."/>
            <person name="Schierwater B."/>
            <person name="Dellaporta S.L."/>
            <person name="Rokhsar D.S."/>
        </authorList>
    </citation>
    <scope>NUCLEOTIDE SEQUENCE [LARGE SCALE GENOMIC DNA]</scope>
    <source>
        <strain evidence="7 8">Grell-BS-1999</strain>
    </source>
</reference>
<evidence type="ECO:0000313" key="8">
    <source>
        <dbReference type="Proteomes" id="UP000009022"/>
    </source>
</evidence>
<dbReference type="SUPFAM" id="SSF50978">
    <property type="entry name" value="WD40 repeat-like"/>
    <property type="match status" value="1"/>
</dbReference>
<feature type="repeat" description="WD" evidence="5">
    <location>
        <begin position="189"/>
        <end position="221"/>
    </location>
</feature>
<protein>
    <recommendedName>
        <fullName evidence="9">Anaphase-promoting complex subunit 4 WD40 domain-containing protein</fullName>
    </recommendedName>
</protein>
<dbReference type="CTD" id="6759262"/>
<dbReference type="EMBL" id="DS985273">
    <property type="protein sequence ID" value="EDV19471.1"/>
    <property type="molecule type" value="Genomic_DNA"/>
</dbReference>
<keyword evidence="4" id="KW-0539">Nucleus</keyword>
<dbReference type="eggNOG" id="KOG1273">
    <property type="taxonomic scope" value="Eukaryota"/>
</dbReference>
<dbReference type="PhylomeDB" id="B3SCU4"/>
<dbReference type="PANTHER" id="PTHR44040:SF1">
    <property type="entry name" value="RETINOBLASTOMA-BINDING PROTEIN 5"/>
    <property type="match status" value="1"/>
</dbReference>
<evidence type="ECO:0008006" key="9">
    <source>
        <dbReference type="Google" id="ProtNLM"/>
    </source>
</evidence>
<name>B3SCU4_TRIAD</name>
<dbReference type="InterPro" id="IPR036322">
    <property type="entry name" value="WD40_repeat_dom_sf"/>
</dbReference>
<dbReference type="STRING" id="10228.B3SCU4"/>
<dbReference type="InterPro" id="IPR015943">
    <property type="entry name" value="WD40/YVTN_repeat-like_dom_sf"/>
</dbReference>
<dbReference type="GeneID" id="6759262"/>
<keyword evidence="8" id="KW-1185">Reference proteome</keyword>
<dbReference type="AlphaFoldDB" id="B3SCU4"/>
<evidence type="ECO:0000256" key="5">
    <source>
        <dbReference type="PROSITE-ProRule" id="PRU00221"/>
    </source>
</evidence>
<dbReference type="FunCoup" id="B3SCU4">
    <property type="interactions" value="1979"/>
</dbReference>
<dbReference type="OMA" id="CWSKCGN"/>
<dbReference type="RefSeq" id="XP_002118071.1">
    <property type="nucleotide sequence ID" value="XM_002118035.1"/>
</dbReference>
<evidence type="ECO:0000256" key="1">
    <source>
        <dbReference type="ARBA" id="ARBA00004123"/>
    </source>
</evidence>
<comment type="subcellular location">
    <subcellularLocation>
        <location evidence="1">Nucleus</location>
    </subcellularLocation>
</comment>
<dbReference type="GO" id="GO:0048188">
    <property type="term" value="C:Set1C/COMPASS complex"/>
    <property type="evidence" value="ECO:0000318"/>
    <property type="project" value="GO_Central"/>
</dbReference>
<accession>B3SCU4</accession>
<dbReference type="InterPro" id="IPR019775">
    <property type="entry name" value="WD40_repeat_CS"/>
</dbReference>
<dbReference type="HOGENOM" id="CLU_032142_2_2_1"/>
<feature type="repeat" description="WD" evidence="5">
    <location>
        <begin position="58"/>
        <end position="99"/>
    </location>
</feature>
<dbReference type="Pfam" id="PF00400">
    <property type="entry name" value="WD40"/>
    <property type="match status" value="3"/>
</dbReference>
<evidence type="ECO:0000256" key="6">
    <source>
        <dbReference type="SAM" id="MobiDB-lite"/>
    </source>
</evidence>
<feature type="region of interest" description="Disordered" evidence="6">
    <location>
        <begin position="345"/>
        <end position="371"/>
    </location>
</feature>
<feature type="compositionally biased region" description="Acidic residues" evidence="6">
    <location>
        <begin position="345"/>
        <end position="355"/>
    </location>
</feature>
<dbReference type="PROSITE" id="PS50294">
    <property type="entry name" value="WD_REPEATS_REGION"/>
    <property type="match status" value="1"/>
</dbReference>
<keyword evidence="2 5" id="KW-0853">WD repeat</keyword>
<sequence>ILEPFEQNYPEEHDGTLDSASGSLTCSFNRMGTLLAVGCNDGRLVLWDFITRSIAKIITAHVHPVCSVSWSRNGRQLVSASTDWTVGIWDVLSGECDKQYRFPGPLTKVQFNPRNKNQILACSLKHAPVLIDMKDATHHILPFDSESEQNIVASFDRKGENIYTGNAKGKIMVIEAETRKIIVSFRITTGTSSTSVKSIEFSPTGSVFLVNSSDRVIRVYDSEIVLSAADYEGREPESIQKLQDLVNRTQWKKCCFSGDGNYIVAGSARQHALSIWRTSDGTLVKILNGTKGETILDIAWHPLRAIISSIASGVISIWSHSLVESWSAFAPDFKELDENVEYSEKEDEFDIEDEDKSTKAPSNDGDGEETEVDITTVDDVPFLDSRYKLRVNYRINLSTNDMSNIILFMYKR</sequence>
<feature type="non-terminal residue" evidence="7">
    <location>
        <position position="1"/>
    </location>
</feature>
<dbReference type="KEGG" id="tad:TRIADDRAFT_33540"/>
<dbReference type="InParanoid" id="B3SCU4"/>
<dbReference type="InterPro" id="IPR001680">
    <property type="entry name" value="WD40_rpt"/>
</dbReference>
<gene>
    <name evidence="7" type="ORF">TRIADDRAFT_33540</name>
</gene>
<evidence type="ECO:0000313" key="7">
    <source>
        <dbReference type="EMBL" id="EDV19471.1"/>
    </source>
</evidence>
<evidence type="ECO:0000256" key="2">
    <source>
        <dbReference type="ARBA" id="ARBA00022574"/>
    </source>
</evidence>
<dbReference type="Gene3D" id="2.130.10.10">
    <property type="entry name" value="YVTN repeat-like/Quinoprotein amine dehydrogenase"/>
    <property type="match status" value="1"/>
</dbReference>
<dbReference type="Proteomes" id="UP000009022">
    <property type="component" value="Unassembled WGS sequence"/>
</dbReference>
<dbReference type="InterPro" id="IPR037850">
    <property type="entry name" value="RBBP5/Swd1"/>
</dbReference>
<organism evidence="7 8">
    <name type="scientific">Trichoplax adhaerens</name>
    <name type="common">Trichoplax reptans</name>
    <dbReference type="NCBI Taxonomy" id="10228"/>
    <lineage>
        <taxon>Eukaryota</taxon>
        <taxon>Metazoa</taxon>
        <taxon>Placozoa</taxon>
        <taxon>Uniplacotomia</taxon>
        <taxon>Trichoplacea</taxon>
        <taxon>Trichoplacidae</taxon>
        <taxon>Trichoplax</taxon>
    </lineage>
</organism>
<dbReference type="OrthoDB" id="196858at2759"/>
<keyword evidence="3" id="KW-0677">Repeat</keyword>
<proteinExistence type="predicted"/>
<dbReference type="PANTHER" id="PTHR44040">
    <property type="entry name" value="RETINOBLASTOMA-BINDING PROTEIN 5"/>
    <property type="match status" value="1"/>
</dbReference>
<evidence type="ECO:0000256" key="4">
    <source>
        <dbReference type="ARBA" id="ARBA00023242"/>
    </source>
</evidence>
<evidence type="ECO:0000256" key="3">
    <source>
        <dbReference type="ARBA" id="ARBA00022737"/>
    </source>
</evidence>
<dbReference type="SMART" id="SM00320">
    <property type="entry name" value="WD40"/>
    <property type="match status" value="6"/>
</dbReference>
<dbReference type="PROSITE" id="PS50082">
    <property type="entry name" value="WD_REPEATS_2"/>
    <property type="match status" value="2"/>
</dbReference>